<dbReference type="PATRIC" id="fig|33050.5.peg.294"/>
<evidence type="ECO:0008006" key="3">
    <source>
        <dbReference type="Google" id="ProtNLM"/>
    </source>
</evidence>
<dbReference type="SUPFAM" id="SSF53335">
    <property type="entry name" value="S-adenosyl-L-methionine-dependent methyltransferases"/>
    <property type="match status" value="1"/>
</dbReference>
<dbReference type="Proteomes" id="UP000058074">
    <property type="component" value="Chromosome"/>
</dbReference>
<sequence length="186" mass="20289">MQPHMSASEIALFEAQLAGKASLLEFGCGGSTVTAARHVPRIVSVDSDPAWLAKVAADPALAACDFTPVHADIGAVGEWGYPLEEARLRDWPRYHAGVWRSITGSPDVVLVDGRFRVACLLQSLIHCKPDCALLFHDFANRPHYHVVLRHAEIVGEADTLVVLRAKPAIDGRALLHDLFDHFLIAD</sequence>
<protein>
    <recommendedName>
        <fullName evidence="3">Class I SAM-dependent methyltransferase</fullName>
    </recommendedName>
</protein>
<dbReference type="EMBL" id="CP012700">
    <property type="protein sequence ID" value="ALH79078.1"/>
    <property type="molecule type" value="Genomic_DNA"/>
</dbReference>
<dbReference type="OrthoDB" id="7445868at2"/>
<dbReference type="Gene3D" id="3.40.50.150">
    <property type="entry name" value="Vaccinia Virus protein VP39"/>
    <property type="match status" value="1"/>
</dbReference>
<dbReference type="KEGG" id="smag:AN936_01415"/>
<evidence type="ECO:0000313" key="2">
    <source>
        <dbReference type="Proteomes" id="UP000058074"/>
    </source>
</evidence>
<dbReference type="InterPro" id="IPR029063">
    <property type="entry name" value="SAM-dependent_MTases_sf"/>
</dbReference>
<dbReference type="AlphaFoldDB" id="A0A0N9UW72"/>
<proteinExistence type="predicted"/>
<gene>
    <name evidence="1" type="ORF">AN936_01415</name>
</gene>
<reference evidence="1 2" key="1">
    <citation type="journal article" date="2015" name="Genome Announc.">
        <title>Complete Genome Sequence of Polypropylene Glycol- and Polyethylene Glycol-Degrading Sphingopyxis macrogoltabida Strain EY-1.</title>
        <authorList>
            <person name="Ohtsubo Y."/>
            <person name="Nagata Y."/>
            <person name="Numata M."/>
            <person name="Tsuchikane K."/>
            <person name="Hosoyama A."/>
            <person name="Yamazoe A."/>
            <person name="Tsuda M."/>
            <person name="Fujita N."/>
            <person name="Kawai F."/>
        </authorList>
    </citation>
    <scope>NUCLEOTIDE SEQUENCE [LARGE SCALE GENOMIC DNA]</scope>
    <source>
        <strain evidence="1 2">EY-1</strain>
    </source>
</reference>
<organism evidence="1 2">
    <name type="scientific">Sphingopyxis macrogoltabida</name>
    <name type="common">Sphingomonas macrogoltabidus</name>
    <dbReference type="NCBI Taxonomy" id="33050"/>
    <lineage>
        <taxon>Bacteria</taxon>
        <taxon>Pseudomonadati</taxon>
        <taxon>Pseudomonadota</taxon>
        <taxon>Alphaproteobacteria</taxon>
        <taxon>Sphingomonadales</taxon>
        <taxon>Sphingomonadaceae</taxon>
        <taxon>Sphingopyxis</taxon>
    </lineage>
</organism>
<accession>A0A0N9UW72</accession>
<evidence type="ECO:0000313" key="1">
    <source>
        <dbReference type="EMBL" id="ALH79078.1"/>
    </source>
</evidence>
<name>A0A0N9UW72_SPHMC</name>